<reference evidence="5" key="1">
    <citation type="submission" date="2016-10" db="EMBL/GenBank/DDBJ databases">
        <authorList>
            <person name="Varghese N."/>
            <person name="Submissions S."/>
        </authorList>
    </citation>
    <scope>NUCLEOTIDE SEQUENCE [LARGE SCALE GENOMIC DNA]</scope>
    <source>
        <strain evidence="5">DSM 44526</strain>
    </source>
</reference>
<dbReference type="Proteomes" id="UP000198863">
    <property type="component" value="Unassembled WGS sequence"/>
</dbReference>
<sequence length="148" mass="16289">MSTVRIERVEPEATYELRSRVLRQGRAVQITGDHAPSTVHLAAVTDEGRVVGVVRFHPQVCPWRDTEYAWQLRGMATDPEVRGLGAGRALVAEGLVQISRAGADLVWCDAREAAVGFYERIGFTVVSPPYDMPPVGIHLGMVLDLPIR</sequence>
<evidence type="ECO:0000313" key="5">
    <source>
        <dbReference type="Proteomes" id="UP000198863"/>
    </source>
</evidence>
<evidence type="ECO:0000256" key="1">
    <source>
        <dbReference type="ARBA" id="ARBA00022679"/>
    </source>
</evidence>
<proteinExistence type="predicted"/>
<dbReference type="GO" id="GO:0016747">
    <property type="term" value="F:acyltransferase activity, transferring groups other than amino-acyl groups"/>
    <property type="evidence" value="ECO:0007669"/>
    <property type="project" value="InterPro"/>
</dbReference>
<dbReference type="OrthoDB" id="9796171at2"/>
<protein>
    <submittedName>
        <fullName evidence="4">Predicted N-acyltransferase, GNAT family</fullName>
    </submittedName>
</protein>
<dbReference type="RefSeq" id="WP_091057203.1">
    <property type="nucleotide sequence ID" value="NZ_FNCF01000001.1"/>
</dbReference>
<dbReference type="Gene3D" id="3.40.630.30">
    <property type="match status" value="1"/>
</dbReference>
<dbReference type="EMBL" id="FNCF01000001">
    <property type="protein sequence ID" value="SDF50889.1"/>
    <property type="molecule type" value="Genomic_DNA"/>
</dbReference>
<gene>
    <name evidence="4" type="ORF">SAMN05660324_0329</name>
</gene>
<dbReference type="Pfam" id="PF00583">
    <property type="entry name" value="Acetyltransf_1"/>
    <property type="match status" value="1"/>
</dbReference>
<dbReference type="PANTHER" id="PTHR43877:SF2">
    <property type="entry name" value="AMINOALKYLPHOSPHONATE N-ACETYLTRANSFERASE-RELATED"/>
    <property type="match status" value="1"/>
</dbReference>
<dbReference type="PROSITE" id="PS51186">
    <property type="entry name" value="GNAT"/>
    <property type="match status" value="1"/>
</dbReference>
<evidence type="ECO:0000256" key="2">
    <source>
        <dbReference type="ARBA" id="ARBA00023315"/>
    </source>
</evidence>
<name>A0A1G7LPK7_9ACTN</name>
<evidence type="ECO:0000259" key="3">
    <source>
        <dbReference type="PROSITE" id="PS51186"/>
    </source>
</evidence>
<accession>A0A1G7LPK7</accession>
<dbReference type="AlphaFoldDB" id="A0A1G7LPK7"/>
<dbReference type="SUPFAM" id="SSF55729">
    <property type="entry name" value="Acyl-CoA N-acyltransferases (Nat)"/>
    <property type="match status" value="1"/>
</dbReference>
<keyword evidence="2 4" id="KW-0012">Acyltransferase</keyword>
<dbReference type="InterPro" id="IPR000182">
    <property type="entry name" value="GNAT_dom"/>
</dbReference>
<dbReference type="CDD" id="cd04301">
    <property type="entry name" value="NAT_SF"/>
    <property type="match status" value="1"/>
</dbReference>
<feature type="domain" description="N-acetyltransferase" evidence="3">
    <location>
        <begin position="1"/>
        <end position="146"/>
    </location>
</feature>
<dbReference type="PANTHER" id="PTHR43877">
    <property type="entry name" value="AMINOALKYLPHOSPHONATE N-ACETYLTRANSFERASE-RELATED-RELATED"/>
    <property type="match status" value="1"/>
</dbReference>
<keyword evidence="5" id="KW-1185">Reference proteome</keyword>
<dbReference type="InterPro" id="IPR050832">
    <property type="entry name" value="Bact_Acetyltransf"/>
</dbReference>
<evidence type="ECO:0000313" key="4">
    <source>
        <dbReference type="EMBL" id="SDF50889.1"/>
    </source>
</evidence>
<dbReference type="InterPro" id="IPR016181">
    <property type="entry name" value="Acyl_CoA_acyltransferase"/>
</dbReference>
<organism evidence="4 5">
    <name type="scientific">Klenkia brasiliensis</name>
    <dbReference type="NCBI Taxonomy" id="333142"/>
    <lineage>
        <taxon>Bacteria</taxon>
        <taxon>Bacillati</taxon>
        <taxon>Actinomycetota</taxon>
        <taxon>Actinomycetes</taxon>
        <taxon>Geodermatophilales</taxon>
        <taxon>Geodermatophilaceae</taxon>
        <taxon>Klenkia</taxon>
    </lineage>
</organism>
<keyword evidence="1 4" id="KW-0808">Transferase</keyword>